<dbReference type="PANTHER" id="PTHR43157:SF31">
    <property type="entry name" value="PHOSPHATIDYLINOSITOL-GLYCAN BIOSYNTHESIS CLASS F PROTEIN"/>
    <property type="match status" value="1"/>
</dbReference>
<protein>
    <submittedName>
        <fullName evidence="4">Uncharacterized protein</fullName>
    </submittedName>
</protein>
<keyword evidence="1" id="KW-0560">Oxidoreductase</keyword>
<feature type="transmembrane region" description="Helical" evidence="3">
    <location>
        <begin position="6"/>
        <end position="28"/>
    </location>
</feature>
<dbReference type="Pfam" id="PF00106">
    <property type="entry name" value="adh_short"/>
    <property type="match status" value="1"/>
</dbReference>
<reference evidence="4" key="1">
    <citation type="submission" date="2021-03" db="EMBL/GenBank/DDBJ databases">
        <title>Chromosome level genome of the anhydrobiotic midge Polypedilum vanderplanki.</title>
        <authorList>
            <person name="Yoshida Y."/>
            <person name="Kikawada T."/>
            <person name="Gusev O."/>
        </authorList>
    </citation>
    <scope>NUCLEOTIDE SEQUENCE</scope>
    <source>
        <strain evidence="4">NIAS01</strain>
        <tissue evidence="4">Whole body or cell culture</tissue>
    </source>
</reference>
<dbReference type="AlphaFoldDB" id="A0A9J6C537"/>
<name>A0A9J6C537_POLVA</name>
<dbReference type="PANTHER" id="PTHR43157">
    <property type="entry name" value="PHOSPHATIDYLINOSITOL-GLYCAN BIOSYNTHESIS CLASS F PROTEIN-RELATED"/>
    <property type="match status" value="1"/>
</dbReference>
<dbReference type="InterPro" id="IPR036291">
    <property type="entry name" value="NAD(P)-bd_dom_sf"/>
</dbReference>
<proteinExistence type="inferred from homology"/>
<dbReference type="OrthoDB" id="191139at2759"/>
<evidence type="ECO:0000256" key="3">
    <source>
        <dbReference type="SAM" id="Phobius"/>
    </source>
</evidence>
<evidence type="ECO:0000313" key="5">
    <source>
        <dbReference type="Proteomes" id="UP001107558"/>
    </source>
</evidence>
<gene>
    <name evidence="4" type="ORF">PVAND_006801</name>
</gene>
<sequence>MEWWLILIIVLSVLIAFGTFLYLFRLYMRQGRYKKQNRIDHNVVIITGANTGIGKETAIDLARRGARVYIACRDIKRGLDALDDIRRHSRSDFVYFLQLDLASFDSIRNFVQRFREHEHKLHILINNAGLLAKNSNTKDGFEMTIGVNHLGHFLLTHLLLDLLIVSAPSRIVNVSSLGHKFAKLEYDDFDSNKKMSVATAYAKSKLMNILFTRKLAQKLIAEKVSVNSCHPGCVRTEIARNFSTYDFLTTKILGEFLKSPYEGAQTQIRIAVDPELENVTGKYFVDCKPASVSKEAKNDEKAEWLYRKSYELVGLEKIEL</sequence>
<keyword evidence="3" id="KW-0812">Transmembrane</keyword>
<evidence type="ECO:0000256" key="1">
    <source>
        <dbReference type="ARBA" id="ARBA00023002"/>
    </source>
</evidence>
<keyword evidence="3" id="KW-0472">Membrane</keyword>
<dbReference type="Proteomes" id="UP001107558">
    <property type="component" value="Chromosome 2"/>
</dbReference>
<keyword evidence="3" id="KW-1133">Transmembrane helix</keyword>
<dbReference type="PRINTS" id="PR00080">
    <property type="entry name" value="SDRFAMILY"/>
</dbReference>
<comment type="caution">
    <text evidence="4">The sequence shown here is derived from an EMBL/GenBank/DDBJ whole genome shotgun (WGS) entry which is preliminary data.</text>
</comment>
<evidence type="ECO:0000313" key="4">
    <source>
        <dbReference type="EMBL" id="KAG5677013.1"/>
    </source>
</evidence>
<comment type="similarity">
    <text evidence="2">Belongs to the short-chain dehydrogenases/reductases (SDR) family.</text>
</comment>
<dbReference type="InterPro" id="IPR002347">
    <property type="entry name" value="SDR_fam"/>
</dbReference>
<dbReference type="Gene3D" id="3.40.50.720">
    <property type="entry name" value="NAD(P)-binding Rossmann-like Domain"/>
    <property type="match status" value="1"/>
</dbReference>
<organism evidence="4 5">
    <name type="scientific">Polypedilum vanderplanki</name>
    <name type="common">Sleeping chironomid midge</name>
    <dbReference type="NCBI Taxonomy" id="319348"/>
    <lineage>
        <taxon>Eukaryota</taxon>
        <taxon>Metazoa</taxon>
        <taxon>Ecdysozoa</taxon>
        <taxon>Arthropoda</taxon>
        <taxon>Hexapoda</taxon>
        <taxon>Insecta</taxon>
        <taxon>Pterygota</taxon>
        <taxon>Neoptera</taxon>
        <taxon>Endopterygota</taxon>
        <taxon>Diptera</taxon>
        <taxon>Nematocera</taxon>
        <taxon>Chironomoidea</taxon>
        <taxon>Chironomidae</taxon>
        <taxon>Chironominae</taxon>
        <taxon>Polypedilum</taxon>
        <taxon>Polypedilum</taxon>
    </lineage>
</organism>
<keyword evidence="5" id="KW-1185">Reference proteome</keyword>
<accession>A0A9J6C537</accession>
<dbReference type="PRINTS" id="PR00081">
    <property type="entry name" value="GDHRDH"/>
</dbReference>
<dbReference type="EMBL" id="JADBJN010000002">
    <property type="protein sequence ID" value="KAG5677013.1"/>
    <property type="molecule type" value="Genomic_DNA"/>
</dbReference>
<dbReference type="SUPFAM" id="SSF51735">
    <property type="entry name" value="NAD(P)-binding Rossmann-fold domains"/>
    <property type="match status" value="1"/>
</dbReference>
<evidence type="ECO:0000256" key="2">
    <source>
        <dbReference type="RuleBase" id="RU000363"/>
    </source>
</evidence>
<dbReference type="GO" id="GO:0016491">
    <property type="term" value="F:oxidoreductase activity"/>
    <property type="evidence" value="ECO:0007669"/>
    <property type="project" value="UniProtKB-KW"/>
</dbReference>